<feature type="region of interest" description="Disordered" evidence="2">
    <location>
        <begin position="199"/>
        <end position="242"/>
    </location>
</feature>
<dbReference type="InterPro" id="IPR005653">
    <property type="entry name" value="OstA-like_N"/>
</dbReference>
<keyword evidence="1 3" id="KW-0732">Signal</keyword>
<evidence type="ECO:0000256" key="1">
    <source>
        <dbReference type="ARBA" id="ARBA00022729"/>
    </source>
</evidence>
<evidence type="ECO:0000256" key="2">
    <source>
        <dbReference type="SAM" id="MobiDB-lite"/>
    </source>
</evidence>
<comment type="caution">
    <text evidence="5">The sequence shown here is derived from an EMBL/GenBank/DDBJ whole genome shotgun (WGS) entry which is preliminary data.</text>
</comment>
<feature type="region of interest" description="Disordered" evidence="2">
    <location>
        <begin position="94"/>
        <end position="114"/>
    </location>
</feature>
<reference evidence="6" key="1">
    <citation type="journal article" date="2019" name="Int. J. Syst. Evol. Microbiol.">
        <title>The Global Catalogue of Microorganisms (GCM) 10K type strain sequencing project: providing services to taxonomists for standard genome sequencing and annotation.</title>
        <authorList>
            <consortium name="The Broad Institute Genomics Platform"/>
            <consortium name="The Broad Institute Genome Sequencing Center for Infectious Disease"/>
            <person name="Wu L."/>
            <person name="Ma J."/>
        </authorList>
    </citation>
    <scope>NUCLEOTIDE SEQUENCE [LARGE SCALE GENOMIC DNA]</scope>
    <source>
        <strain evidence="6">CCUG 56108</strain>
    </source>
</reference>
<evidence type="ECO:0000313" key="6">
    <source>
        <dbReference type="Proteomes" id="UP001597176"/>
    </source>
</evidence>
<dbReference type="PANTHER" id="PTHR36504">
    <property type="entry name" value="LIPOPOLYSACCHARIDE EXPORT SYSTEM PROTEIN LPTA"/>
    <property type="match status" value="1"/>
</dbReference>
<keyword evidence="6" id="KW-1185">Reference proteome</keyword>
<feature type="signal peptide" evidence="3">
    <location>
        <begin position="1"/>
        <end position="18"/>
    </location>
</feature>
<protein>
    <submittedName>
        <fullName evidence="5">LptA/OstA family protein</fullName>
    </submittedName>
</protein>
<dbReference type="EMBL" id="JBHTND010000002">
    <property type="protein sequence ID" value="MFD1300327.1"/>
    <property type="molecule type" value="Genomic_DNA"/>
</dbReference>
<feature type="compositionally biased region" description="Low complexity" evidence="2">
    <location>
        <begin position="212"/>
        <end position="221"/>
    </location>
</feature>
<accession>A0ABW3WSX9</accession>
<evidence type="ECO:0000313" key="5">
    <source>
        <dbReference type="EMBL" id="MFD1300327.1"/>
    </source>
</evidence>
<dbReference type="Pfam" id="PF03968">
    <property type="entry name" value="LptD_N"/>
    <property type="match status" value="1"/>
</dbReference>
<dbReference type="Gene3D" id="2.60.450.10">
    <property type="entry name" value="Lipopolysaccharide (LPS) transport protein A like domain"/>
    <property type="match status" value="1"/>
</dbReference>
<dbReference type="Proteomes" id="UP001597176">
    <property type="component" value="Unassembled WGS sequence"/>
</dbReference>
<organism evidence="5 6">
    <name type="scientific">Methylobacterium marchantiae</name>
    <dbReference type="NCBI Taxonomy" id="600331"/>
    <lineage>
        <taxon>Bacteria</taxon>
        <taxon>Pseudomonadati</taxon>
        <taxon>Pseudomonadota</taxon>
        <taxon>Alphaproteobacteria</taxon>
        <taxon>Hyphomicrobiales</taxon>
        <taxon>Methylobacteriaceae</taxon>
        <taxon>Methylobacterium</taxon>
    </lineage>
</organism>
<dbReference type="PANTHER" id="PTHR36504:SF1">
    <property type="entry name" value="LIPOPOLYSACCHARIDE EXPORT SYSTEM PROTEIN LPTA"/>
    <property type="match status" value="1"/>
</dbReference>
<evidence type="ECO:0000259" key="4">
    <source>
        <dbReference type="Pfam" id="PF03968"/>
    </source>
</evidence>
<proteinExistence type="predicted"/>
<dbReference type="RefSeq" id="WP_379039649.1">
    <property type="nucleotide sequence ID" value="NZ_JBHTND010000002.1"/>
</dbReference>
<feature type="compositionally biased region" description="Low complexity" evidence="2">
    <location>
        <begin position="99"/>
        <end position="114"/>
    </location>
</feature>
<feature type="chain" id="PRO_5045458095" evidence="3">
    <location>
        <begin position="19"/>
        <end position="242"/>
    </location>
</feature>
<feature type="domain" description="Organic solvent tolerance-like N-terminal" evidence="4">
    <location>
        <begin position="52"/>
        <end position="180"/>
    </location>
</feature>
<name>A0ABW3WSX9_9HYPH</name>
<sequence>MCGPFAICGLLAAGSAVAQVPSGTAPAAAAKATKPSAPGGAFGASGGKEPVKIDADRLDVFDRENKAIFAGNVVAVQGDSTIRCSTMTVHYKRGKDAKPGASAPAADAAGKSPAGMAENGIQKVECAGPVTVVQNDQVATGDNAVFDQEAKRVVLTGNVVLSQCQNVTRGSRLVYDMNTGRANMDPVAGGRVSAMFVPQKEDAPKGGAKGCAQPAGVAAKPAPKPSEANADKPAAKPRAQAN</sequence>
<gene>
    <name evidence="5" type="ORF">ACFQ4G_01855</name>
</gene>
<dbReference type="InterPro" id="IPR052037">
    <property type="entry name" value="LPS_export_LptA"/>
</dbReference>
<evidence type="ECO:0000256" key="3">
    <source>
        <dbReference type="SAM" id="SignalP"/>
    </source>
</evidence>